<dbReference type="Pfam" id="PF05199">
    <property type="entry name" value="GMC_oxred_C"/>
    <property type="match status" value="2"/>
</dbReference>
<dbReference type="Pfam" id="PF00151">
    <property type="entry name" value="Lipase"/>
    <property type="match status" value="1"/>
</dbReference>
<sequence>MTLESVIVGQWKPLKVRDSKPKQHRDRLVACPVSCVMAPSRVPVLVLAWIMVLARPLLSAKLEIPWIARPAADTEGSEWIAIPTAGGDWVWTHRKAISRKSTHEVSDVAFILYTTQDNGDRGYRLDPSNAAESIATSNFGANRPTRVIVHGWLNSADSPVARTIRETYLLQWNYNVIVVDWSACAMAWNYAKAVGCVPMVGKALGSLLDELQRSGGLLLEEVYLIGHSLGAHVAGIAGKTVTTGQIHTIFALDPALPLFSIHAPENRIGVRDAMYVEVIHTNAGLLGFQHPIGTADFYPNGGSHQPGCGLNIAAESSCDGVMRGESPLDRSVCQRFACHAAQFVVIGRCDRMAVTVIAVRWFVLGAALLVWCCASLIQPCDSAGAAGRQVPGSGLGLGGGGSWLDKFNKLLSRSKSRNATEDNEVLDSREFDFIIVGGGTAGMVLASRLSENRDWKVLLLEAGQYGSKLFNIPIGFQLAVLSDAYNWRLLSEKQENACWGTIDGRCPVDIGKGIGGSTLINGLIFSRGNRDDYDRWAAAGNEGWSYDEVLPYFRKMEKAVGDGMSPQYRSTAGPLRVERSAFKSEHASLFMEAAKAAGYRSVDYNGQTQFGIAPVQATMSKGQRLTSYAAYLQPVQKKRTNLKTLTGALVTRIVIDPETKVVQGVQFTRNGEQFEVRARKEVILSAGAILTPQLLMISGVGPREHLESFDIPVLEDLPVGAVLYDHLGFSGLQVVVNTTNHFAPGDIPTFENFYEYLKGKGVLTVPAAVELVTYPNLTLAGRRGPTLELMNLISSFAVDKGTTAKNSVRMRDDIYEAVYRPLETQNHFTIIVQNLHPLSRGTVRLRSANPAKPPAIDPNYLAAELDVEVMLEGVREAQRVLETEEMRRHGATVWAGAPLPNCAGNEHDSDDYWRCAIRTVSFSLTHFMSSCKMGPPTDEEAVVTPDLKVYGLEGLRVVDASIIPEPVSAHPMAAVYMIAEKAADMIKREHLCPLVQVVDRVLGNQAIMVRLSLTLVLPLLAGLWQLCAASSIDVERTIDLILRGYTKAIQQEALHFQYSRESTNREVSEYDFIIVGAGNTGSVIANRLTERKEWKVLLLEAGPVGTSLYNVPIGLQIAQVSSYNWKFITEPQENACWGMRKNQCLIDVGKGTGGSTLINGLIFTRGNRNDYDRWAAAGNVGWSFDDLLPYFRKFEGLKTADGDEGYHSSDGPVTVETSPYRSDHSRLYLRAAAEAGYNYVDHNGRNQFGVSRTHGTTVSGQRVSAFDCYLEPILRQRKHLQLSVNSFVTKILIDPASKRAYGVEFLKNNVTHRAYARREVILSAGGIVSPKILMLSGIGPRLHLERHGIKLLMDLPVGSNFQDHMAFAGLQVVLEGTRFIAPGEVITVPNILQLFHGTGPLTVPSAVEVITYPNITYGDRTAPLLEFAMSLGSFATDQGVLSTEAIRMKKSLYRTVYRPLEPLNHFTILVSMMHPQSKGSVRLRSSDPLEPPIIQPNYFREQIDVEATLAGVREVERIIGSPAMQRYRARLWDMPLPNCRQHERLSDDYWRCAIRSLSVSYAHFMGTCRMGPPGDPIGTVVGPDLRVHGIDGLSVADTSIIPEPVTGHPMATAYAIGEKASDLIKARHSGPMASTGR</sequence>
<feature type="domain" description="Glucose-methanol-choline oxidoreductase N-terminal" evidence="7">
    <location>
        <begin position="687"/>
        <end position="701"/>
    </location>
</feature>
<dbReference type="PRINTS" id="PR00821">
    <property type="entry name" value="TAGLIPASE"/>
</dbReference>
<dbReference type="Gene3D" id="3.30.560.10">
    <property type="entry name" value="Glucose Oxidase, domain 3"/>
    <property type="match status" value="2"/>
</dbReference>
<keyword evidence="5" id="KW-0285">Flavoprotein</keyword>
<dbReference type="VEuPathDB" id="VectorBase:AALB20_026035"/>
<name>A0A182F965_ANOAL</name>
<dbReference type="Pfam" id="PF00732">
    <property type="entry name" value="GMC_oxred_N"/>
    <property type="match status" value="2"/>
</dbReference>
<dbReference type="InterPro" id="IPR000734">
    <property type="entry name" value="TAG_lipase"/>
</dbReference>
<dbReference type="Gene3D" id="3.50.50.60">
    <property type="entry name" value="FAD/NAD(P)-binding domain"/>
    <property type="match status" value="2"/>
</dbReference>
<keyword evidence="9" id="KW-1185">Reference proteome</keyword>
<comment type="similarity">
    <text evidence="2">Belongs to the AB hydrolase superfamily. Lipase family.</text>
</comment>
<dbReference type="SUPFAM" id="SSF53474">
    <property type="entry name" value="alpha/beta-Hydrolases"/>
    <property type="match status" value="1"/>
</dbReference>
<dbReference type="EnsemblMetazoa" id="AALB003039-RA">
    <property type="protein sequence ID" value="AALB003039-PA"/>
    <property type="gene ID" value="AALB003039"/>
</dbReference>
<dbReference type="InterPro" id="IPR000172">
    <property type="entry name" value="GMC_OxRdtase_N"/>
</dbReference>
<dbReference type="VEuPathDB" id="VectorBase:AALB20_032503"/>
<evidence type="ECO:0000259" key="6">
    <source>
        <dbReference type="PROSITE" id="PS00623"/>
    </source>
</evidence>
<dbReference type="InterPro" id="IPR013818">
    <property type="entry name" value="Lipase"/>
</dbReference>
<organism evidence="8 9">
    <name type="scientific">Anopheles albimanus</name>
    <name type="common">New world malaria mosquito</name>
    <dbReference type="NCBI Taxonomy" id="7167"/>
    <lineage>
        <taxon>Eukaryota</taxon>
        <taxon>Metazoa</taxon>
        <taxon>Ecdysozoa</taxon>
        <taxon>Arthropoda</taxon>
        <taxon>Hexapoda</taxon>
        <taxon>Insecta</taxon>
        <taxon>Pterygota</taxon>
        <taxon>Neoptera</taxon>
        <taxon>Endopterygota</taxon>
        <taxon>Diptera</taxon>
        <taxon>Nematocera</taxon>
        <taxon>Culicoidea</taxon>
        <taxon>Culicidae</taxon>
        <taxon>Anophelinae</taxon>
        <taxon>Anopheles</taxon>
    </lineage>
</organism>
<dbReference type="Proteomes" id="UP000069272">
    <property type="component" value="Chromosome 2R"/>
</dbReference>
<dbReference type="GO" id="GO:0016614">
    <property type="term" value="F:oxidoreductase activity, acting on CH-OH group of donors"/>
    <property type="evidence" value="ECO:0007669"/>
    <property type="project" value="InterPro"/>
</dbReference>
<reference evidence="8 9" key="1">
    <citation type="journal article" date="2017" name="G3 (Bethesda)">
        <title>The Physical Genome Mapping of Anopheles albimanus Corrected Scaffold Misassemblies and Identified Interarm Rearrangements in Genus Anopheles.</title>
        <authorList>
            <person name="Artemov G.N."/>
            <person name="Peery A.N."/>
            <person name="Jiang X."/>
            <person name="Tu Z."/>
            <person name="Stegniy V.N."/>
            <person name="Sharakhova M.V."/>
            <person name="Sharakhov I.V."/>
        </authorList>
    </citation>
    <scope>NUCLEOTIDE SEQUENCE [LARGE SCALE GENOMIC DNA]</scope>
    <source>
        <strain evidence="8 9">ALBI9_A</strain>
    </source>
</reference>
<protein>
    <recommendedName>
        <fullName evidence="6 7">Glucose-methanol-choline oxidoreductase N-terminal domain-containing protein</fullName>
    </recommendedName>
</protein>
<dbReference type="InterPro" id="IPR012132">
    <property type="entry name" value="GMC_OxRdtase"/>
</dbReference>
<accession>A0A182F965</accession>
<dbReference type="GO" id="GO:0016298">
    <property type="term" value="F:lipase activity"/>
    <property type="evidence" value="ECO:0007669"/>
    <property type="project" value="InterPro"/>
</dbReference>
<dbReference type="GO" id="GO:0005576">
    <property type="term" value="C:extracellular region"/>
    <property type="evidence" value="ECO:0007669"/>
    <property type="project" value="UniProtKB-SubCell"/>
</dbReference>
<dbReference type="InterPro" id="IPR036188">
    <property type="entry name" value="FAD/NAD-bd_sf"/>
</dbReference>
<dbReference type="VEuPathDB" id="VectorBase:AALB20_035356"/>
<dbReference type="SUPFAM" id="SSF51905">
    <property type="entry name" value="FAD/NAD(P)-binding domain"/>
    <property type="match status" value="2"/>
</dbReference>
<dbReference type="PROSITE" id="PS00624">
    <property type="entry name" value="GMC_OXRED_2"/>
    <property type="match status" value="1"/>
</dbReference>
<evidence type="ECO:0000256" key="2">
    <source>
        <dbReference type="ARBA" id="ARBA00010701"/>
    </source>
</evidence>
<dbReference type="InterPro" id="IPR007867">
    <property type="entry name" value="GMC_OxRtase_C"/>
</dbReference>
<dbReference type="GO" id="GO:0006629">
    <property type="term" value="P:lipid metabolic process"/>
    <property type="evidence" value="ECO:0007669"/>
    <property type="project" value="InterPro"/>
</dbReference>
<evidence type="ECO:0000256" key="4">
    <source>
        <dbReference type="ARBA" id="ARBA00022525"/>
    </source>
</evidence>
<dbReference type="InterPro" id="IPR029058">
    <property type="entry name" value="AB_hydrolase_fold"/>
</dbReference>
<evidence type="ECO:0000256" key="1">
    <source>
        <dbReference type="ARBA" id="ARBA00004613"/>
    </source>
</evidence>
<reference evidence="8" key="2">
    <citation type="submission" date="2022-08" db="UniProtKB">
        <authorList>
            <consortium name="EnsemblMetazoa"/>
        </authorList>
    </citation>
    <scope>IDENTIFICATION</scope>
    <source>
        <strain evidence="8">STECLA/ALBI9_A</strain>
    </source>
</reference>
<dbReference type="SUPFAM" id="SSF54373">
    <property type="entry name" value="FAD-linked reductases, C-terminal domain"/>
    <property type="match status" value="2"/>
</dbReference>
<evidence type="ECO:0000313" key="8">
    <source>
        <dbReference type="EnsemblMetazoa" id="AALB003039-PA"/>
    </source>
</evidence>
<comment type="similarity">
    <text evidence="3 5">Belongs to the GMC oxidoreductase family.</text>
</comment>
<keyword evidence="5" id="KW-0274">FAD</keyword>
<evidence type="ECO:0000259" key="7">
    <source>
        <dbReference type="PROSITE" id="PS00624"/>
    </source>
</evidence>
<dbReference type="PANTHER" id="PTHR11552">
    <property type="entry name" value="GLUCOSE-METHANOL-CHOLINE GMC OXIDOREDUCTASE"/>
    <property type="match status" value="1"/>
</dbReference>
<dbReference type="Gene3D" id="3.40.50.1820">
    <property type="entry name" value="alpha/beta hydrolase"/>
    <property type="match status" value="1"/>
</dbReference>
<evidence type="ECO:0000313" key="9">
    <source>
        <dbReference type="Proteomes" id="UP000069272"/>
    </source>
</evidence>
<dbReference type="GO" id="GO:0050660">
    <property type="term" value="F:flavin adenine dinucleotide binding"/>
    <property type="evidence" value="ECO:0007669"/>
    <property type="project" value="InterPro"/>
</dbReference>
<comment type="subcellular location">
    <subcellularLocation>
        <location evidence="1">Secreted</location>
    </subcellularLocation>
</comment>
<dbReference type="PANTHER" id="PTHR11552:SF208">
    <property type="entry name" value="RE36204P-RELATED"/>
    <property type="match status" value="1"/>
</dbReference>
<dbReference type="PROSITE" id="PS00623">
    <property type="entry name" value="GMC_OXRED_1"/>
    <property type="match status" value="1"/>
</dbReference>
<dbReference type="VEuPathDB" id="VectorBase:AALB003039"/>
<proteinExistence type="inferred from homology"/>
<feature type="domain" description="Glucose-methanol-choline oxidoreductase N-terminal" evidence="6">
    <location>
        <begin position="511"/>
        <end position="534"/>
    </location>
</feature>
<dbReference type="STRING" id="7167.A0A182F965"/>
<evidence type="ECO:0000256" key="5">
    <source>
        <dbReference type="RuleBase" id="RU003968"/>
    </source>
</evidence>
<dbReference type="CDD" id="cd00707">
    <property type="entry name" value="Pancreat_lipase_like"/>
    <property type="match status" value="1"/>
</dbReference>
<keyword evidence="4" id="KW-0964">Secreted</keyword>
<dbReference type="InterPro" id="IPR033906">
    <property type="entry name" value="Lipase_N"/>
</dbReference>
<evidence type="ECO:0000256" key="3">
    <source>
        <dbReference type="ARBA" id="ARBA00010790"/>
    </source>
</evidence>